<keyword evidence="9" id="KW-1185">Reference proteome</keyword>
<dbReference type="Pfam" id="PF00400">
    <property type="entry name" value="WD40"/>
    <property type="match status" value="3"/>
</dbReference>
<comment type="function">
    <text evidence="3">Component of the ASTRA complex involved in chromatin remodeling.</text>
</comment>
<dbReference type="InterPro" id="IPR036322">
    <property type="entry name" value="WD40_repeat_dom_sf"/>
</dbReference>
<dbReference type="InterPro" id="IPR019775">
    <property type="entry name" value="WD40_repeat_CS"/>
</dbReference>
<evidence type="ECO:0000256" key="6">
    <source>
        <dbReference type="ARBA" id="ARBA00040563"/>
    </source>
</evidence>
<dbReference type="InterPro" id="IPR001680">
    <property type="entry name" value="WD40_rpt"/>
</dbReference>
<dbReference type="AlphaFoldDB" id="A0AAF0DFK7"/>
<proteinExistence type="inferred from homology"/>
<dbReference type="PROSITE" id="PS00678">
    <property type="entry name" value="WD_REPEATS_1"/>
    <property type="match status" value="1"/>
</dbReference>
<name>A0AAF0DFK7_9EURO</name>
<accession>A0AAF0DFK7</accession>
<evidence type="ECO:0000256" key="4">
    <source>
        <dbReference type="ARBA" id="ARBA00037931"/>
    </source>
</evidence>
<organism evidence="8 9">
    <name type="scientific">Emydomyces testavorans</name>
    <dbReference type="NCBI Taxonomy" id="2070801"/>
    <lineage>
        <taxon>Eukaryota</taxon>
        <taxon>Fungi</taxon>
        <taxon>Dikarya</taxon>
        <taxon>Ascomycota</taxon>
        <taxon>Pezizomycotina</taxon>
        <taxon>Eurotiomycetes</taxon>
        <taxon>Eurotiomycetidae</taxon>
        <taxon>Onygenales</taxon>
        <taxon>Nannizziopsiaceae</taxon>
        <taxon>Emydomyces</taxon>
    </lineage>
</organism>
<dbReference type="PROSITE" id="PS50294">
    <property type="entry name" value="WD_REPEATS_REGION"/>
    <property type="match status" value="2"/>
</dbReference>
<dbReference type="InterPro" id="IPR015943">
    <property type="entry name" value="WD40/YVTN_repeat-like_dom_sf"/>
</dbReference>
<evidence type="ECO:0000256" key="3">
    <source>
        <dbReference type="ARBA" id="ARBA00037338"/>
    </source>
</evidence>
<dbReference type="PANTHER" id="PTHR19854:SF1">
    <property type="entry name" value="GUANINE NUCLEOTIDE-BINDING PROTEIN SUBUNIT BETA-LIKE PROTEIN 1"/>
    <property type="match status" value="1"/>
</dbReference>
<dbReference type="SMART" id="SM00320">
    <property type="entry name" value="WD40"/>
    <property type="match status" value="6"/>
</dbReference>
<dbReference type="Proteomes" id="UP001219355">
    <property type="component" value="Chromosome 2"/>
</dbReference>
<comment type="similarity">
    <text evidence="4">Belongs to the WD repeat ASA1 family.</text>
</comment>
<dbReference type="PANTHER" id="PTHR19854">
    <property type="entry name" value="TRANSDUCIN BETA-LIKE 3"/>
    <property type="match status" value="1"/>
</dbReference>
<evidence type="ECO:0000256" key="7">
    <source>
        <dbReference type="PROSITE-ProRule" id="PRU00221"/>
    </source>
</evidence>
<dbReference type="EMBL" id="CP120628">
    <property type="protein sequence ID" value="WEW57714.1"/>
    <property type="molecule type" value="Genomic_DNA"/>
</dbReference>
<feature type="repeat" description="WD" evidence="7">
    <location>
        <begin position="458"/>
        <end position="473"/>
    </location>
</feature>
<keyword evidence="1 7" id="KW-0853">WD repeat</keyword>
<feature type="repeat" description="WD" evidence="7">
    <location>
        <begin position="20"/>
        <end position="61"/>
    </location>
</feature>
<gene>
    <name evidence="8" type="primary">asa1</name>
    <name evidence="8" type="ORF">PRK78_003181</name>
</gene>
<keyword evidence="2" id="KW-0677">Repeat</keyword>
<dbReference type="Gene3D" id="2.130.10.10">
    <property type="entry name" value="YVTN repeat-like/Quinoprotein amine dehydrogenase"/>
    <property type="match status" value="3"/>
</dbReference>
<protein>
    <recommendedName>
        <fullName evidence="6">ASTRA-associated protein 1</fullName>
    </recommendedName>
</protein>
<evidence type="ECO:0000256" key="5">
    <source>
        <dbReference type="ARBA" id="ARBA00038749"/>
    </source>
</evidence>
<evidence type="ECO:0000313" key="8">
    <source>
        <dbReference type="EMBL" id="WEW57714.1"/>
    </source>
</evidence>
<evidence type="ECO:0000256" key="1">
    <source>
        <dbReference type="ARBA" id="ARBA00022574"/>
    </source>
</evidence>
<sequence length="473" mass="52341">MSSSESQPAKYPPPTPVYILRGHASPVHALHFYNQNARLVSGDADGWIIVWDMVSKRPTAAWKAHEGAILNVRGVEFAPDDGNLGQERAETENHGGDMLEKRVFTHGRDNALRVWRINTKDEALLDKQLPVEENAAPKDRREPWLIYSITVNTLNFCGFALAFGPPRSHATKPDDCYSEGGGSVQVSSFSERRVHETSSEIFIAVPNALNTGGIDIFHLPSQKRVCMIYAEKSTKTGMVMALEIFFSTTGDLYVVSGYEDGQCMVHRQHGPVVVQEDTDTPSASAWTWNWQRIYTNRAHSQPVLSLDISPTKEYFLTSSADANIVKHPLLGCDGPKSGDHMPLRVVNTKHAGQQGLRIRSDQKICVTAGWDGRARVYSCKTMKELAVLKWHSEGCFAIALGDIQPDEQATSKEVPTAHATKPVVGKDENATLVLRSHPGSLAAIKQQRTHKAQLTHWIAVGSKDGKISLWDIY</sequence>
<dbReference type="PROSITE" id="PS50082">
    <property type="entry name" value="WD_REPEATS_2"/>
    <property type="match status" value="2"/>
</dbReference>
<evidence type="ECO:0000256" key="2">
    <source>
        <dbReference type="ARBA" id="ARBA00022737"/>
    </source>
</evidence>
<evidence type="ECO:0000313" key="9">
    <source>
        <dbReference type="Proteomes" id="UP001219355"/>
    </source>
</evidence>
<reference evidence="8" key="1">
    <citation type="submission" date="2023-03" db="EMBL/GenBank/DDBJ databases">
        <title>Emydomyces testavorans Genome Sequence.</title>
        <authorList>
            <person name="Hoyer L."/>
        </authorList>
    </citation>
    <scope>NUCLEOTIDE SEQUENCE</scope>
    <source>
        <strain evidence="8">16-2883</strain>
    </source>
</reference>
<comment type="subunit">
    <text evidence="5">Component of the ASTRA chromatin remodeling machinery complex.</text>
</comment>
<dbReference type="SUPFAM" id="SSF50978">
    <property type="entry name" value="WD40 repeat-like"/>
    <property type="match status" value="1"/>
</dbReference>